<dbReference type="EMBL" id="PPTY01000039">
    <property type="protein sequence ID" value="RDB82237.1"/>
    <property type="molecule type" value="Genomic_DNA"/>
</dbReference>
<evidence type="ECO:0000256" key="3">
    <source>
        <dbReference type="ARBA" id="ARBA00022827"/>
    </source>
</evidence>
<keyword evidence="2" id="KW-0285">Flavoprotein</keyword>
<dbReference type="Gene3D" id="3.50.50.60">
    <property type="entry name" value="FAD/NAD(P)-binding domain"/>
    <property type="match status" value="2"/>
</dbReference>
<evidence type="ECO:0000313" key="6">
    <source>
        <dbReference type="EMBL" id="RDB82237.1"/>
    </source>
</evidence>
<dbReference type="SUPFAM" id="SSF51905">
    <property type="entry name" value="FAD/NAD(P)-binding domain"/>
    <property type="match status" value="1"/>
</dbReference>
<dbReference type="Gene3D" id="3.90.700.10">
    <property type="entry name" value="Succinate dehydrogenase/fumarate reductase flavoprotein, catalytic domain"/>
    <property type="match status" value="1"/>
</dbReference>
<dbReference type="PROSITE" id="PS51318">
    <property type="entry name" value="TAT"/>
    <property type="match status" value="1"/>
</dbReference>
<dbReference type="InterPro" id="IPR050315">
    <property type="entry name" value="FAD-oxidoreductase_2"/>
</dbReference>
<dbReference type="Proteomes" id="UP000253857">
    <property type="component" value="Unassembled WGS sequence"/>
</dbReference>
<gene>
    <name evidence="6" type="ORF">C1871_13985</name>
</gene>
<feature type="domain" description="FAD-dependent oxidoreductase 2 FAD-binding" evidence="5">
    <location>
        <begin position="124"/>
        <end position="607"/>
    </location>
</feature>
<dbReference type="PANTHER" id="PTHR43400">
    <property type="entry name" value="FUMARATE REDUCTASE"/>
    <property type="match status" value="1"/>
</dbReference>
<reference evidence="6 7" key="1">
    <citation type="journal article" date="2018" name="Elife">
        <title>Discovery and characterization of a prevalent human gut bacterial enzyme sufficient for the inactivation of a family of plant toxins.</title>
        <authorList>
            <person name="Koppel N."/>
            <person name="Bisanz J.E."/>
            <person name="Pandelia M.E."/>
            <person name="Turnbaugh P.J."/>
            <person name="Balskus E.P."/>
        </authorList>
    </citation>
    <scope>NUCLEOTIDE SEQUENCE [LARGE SCALE GENOMIC DNA]</scope>
    <source>
        <strain evidence="6 7">FAA1-1-60AUCSF</strain>
    </source>
</reference>
<dbReference type="PANTHER" id="PTHR43400:SF10">
    <property type="entry name" value="3-OXOSTEROID 1-DEHYDROGENASE"/>
    <property type="match status" value="1"/>
</dbReference>
<dbReference type="InterPro" id="IPR019546">
    <property type="entry name" value="TAT_signal_bac_arc"/>
</dbReference>
<organism evidence="6 7">
    <name type="scientific">Eggerthella lenta</name>
    <name type="common">Eubacterium lentum</name>
    <dbReference type="NCBI Taxonomy" id="84112"/>
    <lineage>
        <taxon>Bacteria</taxon>
        <taxon>Bacillati</taxon>
        <taxon>Actinomycetota</taxon>
        <taxon>Coriobacteriia</taxon>
        <taxon>Eggerthellales</taxon>
        <taxon>Eggerthellaceae</taxon>
        <taxon>Eggerthella</taxon>
    </lineage>
</organism>
<comment type="cofactor">
    <cofactor evidence="1">
        <name>FAD</name>
        <dbReference type="ChEBI" id="CHEBI:57692"/>
    </cofactor>
</comment>
<dbReference type="AlphaFoldDB" id="A0A369N148"/>
<evidence type="ECO:0000256" key="1">
    <source>
        <dbReference type="ARBA" id="ARBA00001974"/>
    </source>
</evidence>
<keyword evidence="3" id="KW-0274">FAD</keyword>
<dbReference type="SUPFAM" id="SSF56425">
    <property type="entry name" value="Succinate dehydrogenase/fumarate reductase flavoprotein, catalytic domain"/>
    <property type="match status" value="1"/>
</dbReference>
<dbReference type="Pfam" id="PF00890">
    <property type="entry name" value="FAD_binding_2"/>
    <property type="match status" value="1"/>
</dbReference>
<dbReference type="InterPro" id="IPR006311">
    <property type="entry name" value="TAT_signal"/>
</dbReference>
<protein>
    <recommendedName>
        <fullName evidence="5">FAD-dependent oxidoreductase 2 FAD-binding domain-containing protein</fullName>
    </recommendedName>
</protein>
<dbReference type="InterPro" id="IPR036188">
    <property type="entry name" value="FAD/NAD-bd_sf"/>
</dbReference>
<sequence length="651" mass="70732">MTRDPTLPGMMHDEPWQRRAAHRRAKMGNERITTMKHNENGTNGQNKANRGLSRRTFLTGAAVTGLAAAGALAGCSPKSAVAEADAADGSAKPEHRWQSQAAADWRTPPEPVDEAKIADGGTFDVVVVGGGQAGTWTARSATMNGASVCVVEAQPEDSFFYIGGEVAIINSEWAIEHGADRIDKVNFMTNWLVRNANRSNQRLIRNFVDYSGQIMDWSISEIDEVDPDFYHNTDRVNIYSAEADDRMVMDPSGYQFYKSTIVHRPVTGGGSDWEWGPVVMTHHREQAIKEGAAWHFNTYAEYLEKDDSGRVVAVVARNQDDDSYVRYTGTRGVVLTAGDFQANEDMIRDINDEYRHLAENYGNIELATSGGMGVKDGAGIKLGVWAGGHVEAGPRTGMNTGQSGPWETAPWGPGFMLLNQRGLRFCNECAGGTEGSGYQSSRQPKGAIVSVADAGYLDTIACMPPAHGAINLTSKVTFHGIDPLQEQMAALDPSSTEPSKDGVYCANTFEELLDKIGCYNEEQKANALSELEKWNQYAEAGLDEDFAVDARIMKPLTTPPFYAVTGNAEDIYVGLCQTTGLDTDFNGCVLDSDLFPIPGLYSAGNNSGNRYIVNYCTPISGMSLGLCMTEGMLLGKRLATTAPEDIEQRKA</sequence>
<name>A0A369N148_EGGLN</name>
<dbReference type="InterPro" id="IPR003953">
    <property type="entry name" value="FAD-dep_OxRdtase_2_FAD-bd"/>
</dbReference>
<dbReference type="GO" id="GO:0008202">
    <property type="term" value="P:steroid metabolic process"/>
    <property type="evidence" value="ECO:0007669"/>
    <property type="project" value="UniProtKB-ARBA"/>
</dbReference>
<evidence type="ECO:0000256" key="2">
    <source>
        <dbReference type="ARBA" id="ARBA00022630"/>
    </source>
</evidence>
<proteinExistence type="predicted"/>
<dbReference type="GO" id="GO:0033765">
    <property type="term" value="F:steroid dehydrogenase activity, acting on the CH-CH group of donors"/>
    <property type="evidence" value="ECO:0007669"/>
    <property type="project" value="UniProtKB-ARBA"/>
</dbReference>
<keyword evidence="4" id="KW-0560">Oxidoreductase</keyword>
<comment type="caution">
    <text evidence="6">The sequence shown here is derived from an EMBL/GenBank/DDBJ whole genome shotgun (WGS) entry which is preliminary data.</text>
</comment>
<evidence type="ECO:0000259" key="5">
    <source>
        <dbReference type="Pfam" id="PF00890"/>
    </source>
</evidence>
<accession>A0A369N148</accession>
<dbReference type="NCBIfam" id="TIGR01409">
    <property type="entry name" value="TAT_signal_seq"/>
    <property type="match status" value="1"/>
</dbReference>
<evidence type="ECO:0000313" key="7">
    <source>
        <dbReference type="Proteomes" id="UP000253857"/>
    </source>
</evidence>
<dbReference type="InterPro" id="IPR027477">
    <property type="entry name" value="Succ_DH/fumarate_Rdtase_cat_sf"/>
</dbReference>
<evidence type="ECO:0000256" key="4">
    <source>
        <dbReference type="ARBA" id="ARBA00023002"/>
    </source>
</evidence>